<dbReference type="InterPro" id="IPR006260">
    <property type="entry name" value="TonB/TolA_C"/>
</dbReference>
<evidence type="ECO:0000256" key="4">
    <source>
        <dbReference type="ARBA" id="ARBA00022475"/>
    </source>
</evidence>
<sequence>MPLSYCHLVIPVIMGLSFSSTTHRQAAFHHYAADTSRQPDMEQVFTLVADPPHFPGGDSALQNYLNKNLRIPKAAVAAKVAGTVYVQFVVDKKGNLLYPNVSGPYKGYGLEEEAIRVVSSMPRWEPGKEKGKALNVKFDLPVTFTLPEPKK</sequence>
<keyword evidence="3" id="KW-0813">Transport</keyword>
<evidence type="ECO:0000313" key="12">
    <source>
        <dbReference type="Proteomes" id="UP000320811"/>
    </source>
</evidence>
<evidence type="ECO:0000256" key="1">
    <source>
        <dbReference type="ARBA" id="ARBA00004383"/>
    </source>
</evidence>
<evidence type="ECO:0000256" key="2">
    <source>
        <dbReference type="ARBA" id="ARBA00006555"/>
    </source>
</evidence>
<keyword evidence="7" id="KW-0653">Protein transport</keyword>
<dbReference type="Proteomes" id="UP000320811">
    <property type="component" value="Unassembled WGS sequence"/>
</dbReference>
<dbReference type="PANTHER" id="PTHR33446">
    <property type="entry name" value="PROTEIN TONB-RELATED"/>
    <property type="match status" value="1"/>
</dbReference>
<gene>
    <name evidence="11" type="ORF">FHW36_10759</name>
</gene>
<dbReference type="PANTHER" id="PTHR33446:SF2">
    <property type="entry name" value="PROTEIN TONB"/>
    <property type="match status" value="1"/>
</dbReference>
<comment type="similarity">
    <text evidence="2">Belongs to the TonB family.</text>
</comment>
<dbReference type="GO" id="GO:0055085">
    <property type="term" value="P:transmembrane transport"/>
    <property type="evidence" value="ECO:0007669"/>
    <property type="project" value="InterPro"/>
</dbReference>
<dbReference type="InterPro" id="IPR051045">
    <property type="entry name" value="TonB-dependent_transducer"/>
</dbReference>
<evidence type="ECO:0000256" key="8">
    <source>
        <dbReference type="ARBA" id="ARBA00022989"/>
    </source>
</evidence>
<protein>
    <submittedName>
        <fullName evidence="11">TonB family protein</fullName>
    </submittedName>
</protein>
<reference evidence="11 12" key="1">
    <citation type="submission" date="2019-06" db="EMBL/GenBank/DDBJ databases">
        <title>Sorghum-associated microbial communities from plants grown in Nebraska, USA.</title>
        <authorList>
            <person name="Schachtman D."/>
        </authorList>
    </citation>
    <scope>NUCLEOTIDE SEQUENCE [LARGE SCALE GENOMIC DNA]</scope>
    <source>
        <strain evidence="11 12">1209</strain>
    </source>
</reference>
<dbReference type="EMBL" id="VIWO01000007">
    <property type="protein sequence ID" value="TWF37133.1"/>
    <property type="molecule type" value="Genomic_DNA"/>
</dbReference>
<evidence type="ECO:0000256" key="5">
    <source>
        <dbReference type="ARBA" id="ARBA00022519"/>
    </source>
</evidence>
<keyword evidence="5" id="KW-0997">Cell inner membrane</keyword>
<comment type="caution">
    <text evidence="11">The sequence shown here is derived from an EMBL/GenBank/DDBJ whole genome shotgun (WGS) entry which is preliminary data.</text>
</comment>
<dbReference type="Gene3D" id="3.30.1150.10">
    <property type="match status" value="1"/>
</dbReference>
<dbReference type="GO" id="GO:0098797">
    <property type="term" value="C:plasma membrane protein complex"/>
    <property type="evidence" value="ECO:0007669"/>
    <property type="project" value="TreeGrafter"/>
</dbReference>
<dbReference type="OrthoDB" id="964531at2"/>
<proteinExistence type="inferred from homology"/>
<keyword evidence="8" id="KW-1133">Transmembrane helix</keyword>
<name>A0A561PG88_9BACT</name>
<comment type="subcellular location">
    <subcellularLocation>
        <location evidence="1">Cell inner membrane</location>
        <topology evidence="1">Single-pass membrane protein</topology>
        <orientation evidence="1">Periplasmic side</orientation>
    </subcellularLocation>
</comment>
<keyword evidence="9" id="KW-0472">Membrane</keyword>
<evidence type="ECO:0000259" key="10">
    <source>
        <dbReference type="PROSITE" id="PS52015"/>
    </source>
</evidence>
<evidence type="ECO:0000256" key="9">
    <source>
        <dbReference type="ARBA" id="ARBA00023136"/>
    </source>
</evidence>
<dbReference type="Pfam" id="PF03544">
    <property type="entry name" value="TonB_C"/>
    <property type="match status" value="1"/>
</dbReference>
<evidence type="ECO:0000313" key="11">
    <source>
        <dbReference type="EMBL" id="TWF37133.1"/>
    </source>
</evidence>
<feature type="domain" description="TonB C-terminal" evidence="10">
    <location>
        <begin position="56"/>
        <end position="151"/>
    </location>
</feature>
<evidence type="ECO:0000256" key="3">
    <source>
        <dbReference type="ARBA" id="ARBA00022448"/>
    </source>
</evidence>
<evidence type="ECO:0000256" key="6">
    <source>
        <dbReference type="ARBA" id="ARBA00022692"/>
    </source>
</evidence>
<dbReference type="GO" id="GO:0031992">
    <property type="term" value="F:energy transducer activity"/>
    <property type="evidence" value="ECO:0007669"/>
    <property type="project" value="TreeGrafter"/>
</dbReference>
<dbReference type="SUPFAM" id="SSF74653">
    <property type="entry name" value="TolA/TonB C-terminal domain"/>
    <property type="match status" value="1"/>
</dbReference>
<dbReference type="RefSeq" id="WP_145671953.1">
    <property type="nucleotide sequence ID" value="NZ_VIWO01000007.1"/>
</dbReference>
<dbReference type="AlphaFoldDB" id="A0A561PG88"/>
<dbReference type="GO" id="GO:0015031">
    <property type="term" value="P:protein transport"/>
    <property type="evidence" value="ECO:0007669"/>
    <property type="project" value="UniProtKB-KW"/>
</dbReference>
<organism evidence="11 12">
    <name type="scientific">Chitinophaga polysaccharea</name>
    <dbReference type="NCBI Taxonomy" id="1293035"/>
    <lineage>
        <taxon>Bacteria</taxon>
        <taxon>Pseudomonadati</taxon>
        <taxon>Bacteroidota</taxon>
        <taxon>Chitinophagia</taxon>
        <taxon>Chitinophagales</taxon>
        <taxon>Chitinophagaceae</taxon>
        <taxon>Chitinophaga</taxon>
    </lineage>
</organism>
<dbReference type="InterPro" id="IPR037682">
    <property type="entry name" value="TonB_C"/>
</dbReference>
<keyword evidence="4" id="KW-1003">Cell membrane</keyword>
<evidence type="ECO:0000256" key="7">
    <source>
        <dbReference type="ARBA" id="ARBA00022927"/>
    </source>
</evidence>
<dbReference type="PROSITE" id="PS52015">
    <property type="entry name" value="TONB_CTD"/>
    <property type="match status" value="1"/>
</dbReference>
<keyword evidence="6" id="KW-0812">Transmembrane</keyword>
<dbReference type="NCBIfam" id="TIGR01352">
    <property type="entry name" value="tonB_Cterm"/>
    <property type="match status" value="1"/>
</dbReference>
<keyword evidence="12" id="KW-1185">Reference proteome</keyword>
<accession>A0A561PG88</accession>